<dbReference type="Gene3D" id="3.40.470.10">
    <property type="entry name" value="Uracil-DNA glycosylase-like domain"/>
    <property type="match status" value="1"/>
</dbReference>
<dbReference type="SMART" id="SM00986">
    <property type="entry name" value="UDG"/>
    <property type="match status" value="1"/>
</dbReference>
<feature type="domain" description="Uracil-DNA glycosylase-like" evidence="1">
    <location>
        <begin position="34"/>
        <end position="191"/>
    </location>
</feature>
<dbReference type="InterPro" id="IPR005122">
    <property type="entry name" value="Uracil-DNA_glycosylase-like"/>
</dbReference>
<dbReference type="RefSeq" id="WP_229814898.1">
    <property type="nucleotide sequence ID" value="NZ_BNCF01000006.1"/>
</dbReference>
<proteinExistence type="predicted"/>
<reference evidence="2" key="2">
    <citation type="submission" date="2020-09" db="EMBL/GenBank/DDBJ databases">
        <authorList>
            <person name="Sun Q."/>
            <person name="Kim S."/>
        </authorList>
    </citation>
    <scope>NUCLEOTIDE SEQUENCE</scope>
    <source>
        <strain evidence="2">KCTC 32020</strain>
    </source>
</reference>
<dbReference type="Pfam" id="PF03167">
    <property type="entry name" value="UDG"/>
    <property type="match status" value="1"/>
</dbReference>
<evidence type="ECO:0000313" key="3">
    <source>
        <dbReference type="Proteomes" id="UP000636453"/>
    </source>
</evidence>
<accession>A0A919DC24</accession>
<reference evidence="2" key="1">
    <citation type="journal article" date="2014" name="Int. J. Syst. Evol. Microbiol.">
        <title>Complete genome sequence of Corynebacterium casei LMG S-19264T (=DSM 44701T), isolated from a smear-ripened cheese.</title>
        <authorList>
            <consortium name="US DOE Joint Genome Institute (JGI-PGF)"/>
            <person name="Walter F."/>
            <person name="Albersmeier A."/>
            <person name="Kalinowski J."/>
            <person name="Ruckert C."/>
        </authorList>
    </citation>
    <scope>NUCLEOTIDE SEQUENCE</scope>
    <source>
        <strain evidence="2">KCTC 32020</strain>
    </source>
</reference>
<sequence>MATPPRPGSLDALLADIRACRLCEAALPFGPRPVLQASARARLLVVGQAPGRRVHDSGIPWNDASGRRLREWLGLDEAVFYDPTQVALVPMGFCYPGRAGSGDAAPLPLCRQTWHPRLLPLLRQVGLILPIGQYAQAYFLGERRKPSLTETVRAWREYGPRLLPLPHPSPRNVGWFRANPWFEHEVLPALRDRVRAALGTQA</sequence>
<dbReference type="CDD" id="cd10033">
    <property type="entry name" value="UDG_like"/>
    <property type="match status" value="1"/>
</dbReference>
<organism evidence="2 3">
    <name type="scientific">Vulcaniibacterium thermophilum</name>
    <dbReference type="NCBI Taxonomy" id="1169913"/>
    <lineage>
        <taxon>Bacteria</taxon>
        <taxon>Pseudomonadati</taxon>
        <taxon>Pseudomonadota</taxon>
        <taxon>Gammaproteobacteria</taxon>
        <taxon>Lysobacterales</taxon>
        <taxon>Lysobacteraceae</taxon>
        <taxon>Vulcaniibacterium</taxon>
    </lineage>
</organism>
<dbReference type="InterPro" id="IPR047124">
    <property type="entry name" value="HI_0220.2"/>
</dbReference>
<dbReference type="Proteomes" id="UP000636453">
    <property type="component" value="Unassembled WGS sequence"/>
</dbReference>
<keyword evidence="3" id="KW-1185">Reference proteome</keyword>
<gene>
    <name evidence="2" type="ORF">GCM10007167_14340</name>
</gene>
<evidence type="ECO:0000313" key="2">
    <source>
        <dbReference type="EMBL" id="GHE33353.1"/>
    </source>
</evidence>
<dbReference type="InterPro" id="IPR036895">
    <property type="entry name" value="Uracil-DNA_glycosylase-like_sf"/>
</dbReference>
<dbReference type="PANTHER" id="PTHR42160">
    <property type="entry name" value="URACIL-DNA GLYCOSYLASE SUPERFAMILY PROTEIN"/>
    <property type="match status" value="1"/>
</dbReference>
<evidence type="ECO:0000259" key="1">
    <source>
        <dbReference type="SMART" id="SM00986"/>
    </source>
</evidence>
<protein>
    <recommendedName>
        <fullName evidence="1">Uracil-DNA glycosylase-like domain-containing protein</fullName>
    </recommendedName>
</protein>
<dbReference type="AlphaFoldDB" id="A0A919DC24"/>
<name>A0A919DC24_9GAMM</name>
<dbReference type="EMBL" id="BNCF01000006">
    <property type="protein sequence ID" value="GHE33353.1"/>
    <property type="molecule type" value="Genomic_DNA"/>
</dbReference>
<dbReference type="PANTHER" id="PTHR42160:SF1">
    <property type="entry name" value="URACIL-DNA GLYCOSYLASE SUPERFAMILY PROTEIN"/>
    <property type="match status" value="1"/>
</dbReference>
<dbReference type="SUPFAM" id="SSF52141">
    <property type="entry name" value="Uracil-DNA glycosylase-like"/>
    <property type="match status" value="1"/>
</dbReference>
<dbReference type="SMART" id="SM00987">
    <property type="entry name" value="UreE_C"/>
    <property type="match status" value="1"/>
</dbReference>
<comment type="caution">
    <text evidence="2">The sequence shown here is derived from an EMBL/GenBank/DDBJ whole genome shotgun (WGS) entry which is preliminary data.</text>
</comment>